<dbReference type="STRING" id="498761.HM1_1177"/>
<dbReference type="CDD" id="cd04179">
    <property type="entry name" value="DPM_DPG-synthase_like"/>
    <property type="match status" value="1"/>
</dbReference>
<protein>
    <submittedName>
        <fullName evidence="2">Glycosyltransferase involved in cell wall biogenesis, putative</fullName>
    </submittedName>
</protein>
<dbReference type="CAZy" id="GT2">
    <property type="family name" value="Glycosyltransferase Family 2"/>
</dbReference>
<organism evidence="2 3">
    <name type="scientific">Heliobacterium modesticaldum (strain ATCC 51547 / Ice1)</name>
    <dbReference type="NCBI Taxonomy" id="498761"/>
    <lineage>
        <taxon>Bacteria</taxon>
        <taxon>Bacillati</taxon>
        <taxon>Bacillota</taxon>
        <taxon>Clostridia</taxon>
        <taxon>Eubacteriales</taxon>
        <taxon>Heliobacteriaceae</taxon>
        <taxon>Heliomicrobium</taxon>
    </lineage>
</organism>
<dbReference type="HOGENOM" id="CLU_033536_7_4_9"/>
<dbReference type="PANTHER" id="PTHR48090:SF7">
    <property type="entry name" value="RFBJ PROTEIN"/>
    <property type="match status" value="1"/>
</dbReference>
<dbReference type="SUPFAM" id="SSF53448">
    <property type="entry name" value="Nucleotide-diphospho-sugar transferases"/>
    <property type="match status" value="1"/>
</dbReference>
<proteinExistence type="predicted"/>
<gene>
    <name evidence="2" type="ORF">HM1_1177</name>
</gene>
<keyword evidence="3" id="KW-1185">Reference proteome</keyword>
<dbReference type="InterPro" id="IPR050256">
    <property type="entry name" value="Glycosyltransferase_2"/>
</dbReference>
<dbReference type="Gene3D" id="3.90.550.10">
    <property type="entry name" value="Spore Coat Polysaccharide Biosynthesis Protein SpsA, Chain A"/>
    <property type="match status" value="1"/>
</dbReference>
<evidence type="ECO:0000313" key="3">
    <source>
        <dbReference type="Proteomes" id="UP000008550"/>
    </source>
</evidence>
<feature type="domain" description="Glycosyltransferase 2-like" evidence="1">
    <location>
        <begin position="19"/>
        <end position="175"/>
    </location>
</feature>
<sequence>MGITEEKGLKDALPGKYLVIIPAYNEAENIGGVLDELNRVLPQVDVVVIDDGSRDRTAEIAMERGATVLRHPFNLRYGAALQTGFKYAVRYGYDYVIQFDGDGQHDPANIIDMARAMKETGADIVIGSRFVDKKKHTNWMRGLGIAGFSFLIKLLTGQNVADPTSGLQLLNRRVFYFYSRPNQFPVDFPDANVLVLMILAGFRVTERPASIRERLHGESMHRGFKVVKYLATMIYSIFIAIMKGRAYRKVLALAPEGSRSR</sequence>
<dbReference type="KEGG" id="hmo:HM1_1177"/>
<dbReference type="Pfam" id="PF00535">
    <property type="entry name" value="Glycos_transf_2"/>
    <property type="match status" value="1"/>
</dbReference>
<dbReference type="InterPro" id="IPR029044">
    <property type="entry name" value="Nucleotide-diphossugar_trans"/>
</dbReference>
<dbReference type="eggNOG" id="COG1216">
    <property type="taxonomic scope" value="Bacteria"/>
</dbReference>
<dbReference type="EMBL" id="CP000930">
    <property type="protein sequence ID" value="ABZ83397.1"/>
    <property type="molecule type" value="Genomic_DNA"/>
</dbReference>
<evidence type="ECO:0000313" key="2">
    <source>
        <dbReference type="EMBL" id="ABZ83397.1"/>
    </source>
</evidence>
<dbReference type="InterPro" id="IPR001173">
    <property type="entry name" value="Glyco_trans_2-like"/>
</dbReference>
<accession>B0THF9</accession>
<reference evidence="2 3" key="1">
    <citation type="journal article" date="2008" name="J. Bacteriol.">
        <title>The genome of Heliobacterium modesticaldum, a phototrophic representative of the Firmicutes containing the simplest photosynthetic apparatus.</title>
        <authorList>
            <person name="Sattley W.M."/>
            <person name="Madigan M.T."/>
            <person name="Swingley W.D."/>
            <person name="Cheung P.C."/>
            <person name="Clocksin K.M."/>
            <person name="Conrad A.L."/>
            <person name="Dejesa L.C."/>
            <person name="Honchak B.M."/>
            <person name="Jung D.O."/>
            <person name="Karbach L.E."/>
            <person name="Kurdoglu A."/>
            <person name="Lahiri S."/>
            <person name="Mastrian S.D."/>
            <person name="Page L.E."/>
            <person name="Taylor H.L."/>
            <person name="Wang Z.T."/>
            <person name="Raymond J."/>
            <person name="Chen M."/>
            <person name="Blankenship R.E."/>
            <person name="Touchman J.W."/>
        </authorList>
    </citation>
    <scope>NUCLEOTIDE SEQUENCE [LARGE SCALE GENOMIC DNA]</scope>
    <source>
        <strain evidence="3">ATCC 51547 / Ice1</strain>
    </source>
</reference>
<name>B0THF9_HELMI</name>
<dbReference type="PANTHER" id="PTHR48090">
    <property type="entry name" value="UNDECAPRENYL-PHOSPHATE 4-DEOXY-4-FORMAMIDO-L-ARABINOSE TRANSFERASE-RELATED"/>
    <property type="match status" value="1"/>
</dbReference>
<dbReference type="AlphaFoldDB" id="B0THF9"/>
<evidence type="ECO:0000259" key="1">
    <source>
        <dbReference type="Pfam" id="PF00535"/>
    </source>
</evidence>
<dbReference type="Proteomes" id="UP000008550">
    <property type="component" value="Chromosome"/>
</dbReference>